<proteinExistence type="predicted"/>
<keyword evidence="1" id="KW-0227">DNA damage</keyword>
<feature type="region of interest" description="Disordered" evidence="2">
    <location>
        <begin position="13"/>
        <end position="32"/>
    </location>
</feature>
<evidence type="ECO:0000256" key="1">
    <source>
        <dbReference type="ARBA" id="ARBA00022763"/>
    </source>
</evidence>
<protein>
    <submittedName>
        <fullName evidence="3">Protein ImuB</fullName>
    </submittedName>
</protein>
<evidence type="ECO:0000313" key="4">
    <source>
        <dbReference type="Proteomes" id="UP000275461"/>
    </source>
</evidence>
<feature type="region of interest" description="Disordered" evidence="2">
    <location>
        <begin position="181"/>
        <end position="201"/>
    </location>
</feature>
<dbReference type="PANTHER" id="PTHR35369:SF2">
    <property type="entry name" value="BLR3025 PROTEIN"/>
    <property type="match status" value="1"/>
</dbReference>
<dbReference type="Proteomes" id="UP000275461">
    <property type="component" value="Unassembled WGS sequence"/>
</dbReference>
<accession>A0A498C926</accession>
<comment type="caution">
    <text evidence="3">The sequence shown here is derived from an EMBL/GenBank/DDBJ whole genome shotgun (WGS) entry which is preliminary data.</text>
</comment>
<evidence type="ECO:0000313" key="3">
    <source>
        <dbReference type="EMBL" id="RLK48831.1"/>
    </source>
</evidence>
<dbReference type="PANTHER" id="PTHR35369">
    <property type="entry name" value="BLR3025 PROTEIN-RELATED"/>
    <property type="match status" value="1"/>
</dbReference>
<sequence>MLWLALYLPEQAAPEGPAPSPTTGAAGPIPGNAADDTLNNLAAWAYQFSSRVSPWPPAALVLEVGASLNLFGGLEALLEEMDEGLDRLELAYRRAVAPTPRAACWLARCGQSLVIRTPEALEQALAPLPLTVLDLTPRQYQALHGLGLRHLADCLALPRAALARRLGPDLHHQLDRAVGRRPEPLPEWQPPPRYRGRRELERETEQVDRLLPLLERMLHELQGLLRGLDAGVPRFELRLEHPRRPASRLQVGLSEPDRDPERLLRVADERLAREPLAAPVRAIALLADDIQPLRPEPEALPGTRAAHDQRPMRVLLERLTARLGEASAHGLAVHPEHRPEHAWRRVRPGEAGPEAIAKPRPTWLLERPRILGQRQGQPVFRDPLLLEHGPERIESGWWDGADVARDYYVARDRSGARLWVFRERRGRRRWFLHGLFG</sequence>
<dbReference type="AlphaFoldDB" id="A0A498C926"/>
<name>A0A498C926_9GAMM</name>
<dbReference type="InterPro" id="IPR043502">
    <property type="entry name" value="DNA/RNA_pol_sf"/>
</dbReference>
<gene>
    <name evidence="3" type="ORF">DFR31_1944</name>
</gene>
<reference evidence="3 4" key="1">
    <citation type="submission" date="2018-10" db="EMBL/GenBank/DDBJ databases">
        <title>Genomic Encyclopedia of Type Strains, Phase IV (KMG-IV): sequencing the most valuable type-strain genomes for metagenomic binning, comparative biology and taxonomic classification.</title>
        <authorList>
            <person name="Goeker M."/>
        </authorList>
    </citation>
    <scope>NUCLEOTIDE SEQUENCE [LARGE SCALE GENOMIC DNA]</scope>
    <source>
        <strain evidence="3 4">DSM 12769</strain>
    </source>
</reference>
<organism evidence="3 4">
    <name type="scientific">Alkalispirillum mobile</name>
    <dbReference type="NCBI Taxonomy" id="85925"/>
    <lineage>
        <taxon>Bacteria</taxon>
        <taxon>Pseudomonadati</taxon>
        <taxon>Pseudomonadota</taxon>
        <taxon>Gammaproteobacteria</taxon>
        <taxon>Chromatiales</taxon>
        <taxon>Ectothiorhodospiraceae</taxon>
        <taxon>Alkalispirillum</taxon>
    </lineage>
</organism>
<evidence type="ECO:0000256" key="2">
    <source>
        <dbReference type="SAM" id="MobiDB-lite"/>
    </source>
</evidence>
<dbReference type="EMBL" id="RCDA01000002">
    <property type="protein sequence ID" value="RLK48831.1"/>
    <property type="molecule type" value="Genomic_DNA"/>
</dbReference>
<dbReference type="SUPFAM" id="SSF56672">
    <property type="entry name" value="DNA/RNA polymerases"/>
    <property type="match status" value="1"/>
</dbReference>
<feature type="compositionally biased region" description="Low complexity" evidence="2">
    <location>
        <begin position="21"/>
        <end position="32"/>
    </location>
</feature>
<dbReference type="InterPro" id="IPR050356">
    <property type="entry name" value="SulA_CellDiv_inhibitor"/>
</dbReference>
<dbReference type="CDD" id="cd03468">
    <property type="entry name" value="PolY_like"/>
    <property type="match status" value="1"/>
</dbReference>
<keyword evidence="4" id="KW-1185">Reference proteome</keyword>
<dbReference type="GO" id="GO:0006281">
    <property type="term" value="P:DNA repair"/>
    <property type="evidence" value="ECO:0007669"/>
    <property type="project" value="TreeGrafter"/>
</dbReference>